<dbReference type="PANTHER" id="PTHR23318:SF0">
    <property type="entry name" value="SERINE_THREONINE-PROTEIN PHOSPHATASE 4 REGULATORY SUBUNIT 3"/>
    <property type="match status" value="1"/>
</dbReference>
<accession>A0A8H7V998</accession>
<reference evidence="6" key="1">
    <citation type="submission" date="2020-12" db="EMBL/GenBank/DDBJ databases">
        <title>Metabolic potential, ecology and presence of endohyphal bacteria is reflected in genomic diversity of Mucoromycotina.</title>
        <authorList>
            <person name="Muszewska A."/>
            <person name="Okrasinska A."/>
            <person name="Steczkiewicz K."/>
            <person name="Drgas O."/>
            <person name="Orlowska M."/>
            <person name="Perlinska-Lenart U."/>
            <person name="Aleksandrzak-Piekarczyk T."/>
            <person name="Szatraj K."/>
            <person name="Zielenkiewicz U."/>
            <person name="Pilsyk S."/>
            <person name="Malc E."/>
            <person name="Mieczkowski P."/>
            <person name="Kruszewska J.S."/>
            <person name="Biernat P."/>
            <person name="Pawlowska J."/>
        </authorList>
    </citation>
    <scope>NUCLEOTIDE SEQUENCE</scope>
    <source>
        <strain evidence="6">WA0000017839</strain>
    </source>
</reference>
<dbReference type="InterPro" id="IPR011993">
    <property type="entry name" value="PH-like_dom_sf"/>
</dbReference>
<feature type="compositionally biased region" description="Acidic residues" evidence="3">
    <location>
        <begin position="683"/>
        <end position="697"/>
    </location>
</feature>
<keyword evidence="2" id="KW-0539">Nucleus</keyword>
<feature type="compositionally biased region" description="Basic and acidic residues" evidence="3">
    <location>
        <begin position="672"/>
        <end position="682"/>
    </location>
</feature>
<feature type="compositionally biased region" description="Polar residues" evidence="3">
    <location>
        <begin position="735"/>
        <end position="747"/>
    </location>
</feature>
<dbReference type="GO" id="GO:0072542">
    <property type="term" value="F:protein phosphatase activator activity"/>
    <property type="evidence" value="ECO:0007669"/>
    <property type="project" value="TreeGrafter"/>
</dbReference>
<dbReference type="EMBL" id="JAEPRD010000021">
    <property type="protein sequence ID" value="KAG2208088.1"/>
    <property type="molecule type" value="Genomic_DNA"/>
</dbReference>
<evidence type="ECO:0000256" key="3">
    <source>
        <dbReference type="SAM" id="MobiDB-lite"/>
    </source>
</evidence>
<gene>
    <name evidence="6" type="ORF">INT47_010450</name>
</gene>
<dbReference type="PANTHER" id="PTHR23318">
    <property type="entry name" value="ATP SYNTHASE GAMMA-RELATED"/>
    <property type="match status" value="1"/>
</dbReference>
<dbReference type="AlphaFoldDB" id="A0A8H7V998"/>
<dbReference type="GO" id="GO:0030289">
    <property type="term" value="C:protein phosphatase 4 complex"/>
    <property type="evidence" value="ECO:0007669"/>
    <property type="project" value="TreeGrafter"/>
</dbReference>
<dbReference type="SUPFAM" id="SSF50729">
    <property type="entry name" value="PH domain-like"/>
    <property type="match status" value="1"/>
</dbReference>
<evidence type="ECO:0008006" key="8">
    <source>
        <dbReference type="Google" id="ProtNLM"/>
    </source>
</evidence>
<dbReference type="InterPro" id="IPR016024">
    <property type="entry name" value="ARM-type_fold"/>
</dbReference>
<dbReference type="GO" id="GO:0006974">
    <property type="term" value="P:DNA damage response"/>
    <property type="evidence" value="ECO:0007669"/>
    <property type="project" value="TreeGrafter"/>
</dbReference>
<feature type="region of interest" description="Disordered" evidence="3">
    <location>
        <begin position="663"/>
        <end position="865"/>
    </location>
</feature>
<comment type="caution">
    <text evidence="6">The sequence shown here is derived from an EMBL/GenBank/DDBJ whole genome shotgun (WGS) entry which is preliminary data.</text>
</comment>
<proteinExistence type="predicted"/>
<evidence type="ECO:0000256" key="1">
    <source>
        <dbReference type="ARBA" id="ARBA00004123"/>
    </source>
</evidence>
<evidence type="ECO:0000313" key="6">
    <source>
        <dbReference type="EMBL" id="KAG2208088.1"/>
    </source>
</evidence>
<dbReference type="Gene3D" id="2.30.29.30">
    <property type="entry name" value="Pleckstrin-homology domain (PH domain)/Phosphotyrosine-binding domain (PTB)"/>
    <property type="match status" value="1"/>
</dbReference>
<dbReference type="SUPFAM" id="SSF48371">
    <property type="entry name" value="ARM repeat"/>
    <property type="match status" value="1"/>
</dbReference>
<dbReference type="Pfam" id="PF22972">
    <property type="entry name" value="EVH1_PP4R3"/>
    <property type="match status" value="1"/>
</dbReference>
<dbReference type="Pfam" id="PF04802">
    <property type="entry name" value="PP4R3"/>
    <property type="match status" value="1"/>
</dbReference>
<feature type="compositionally biased region" description="Acidic residues" evidence="3">
    <location>
        <begin position="707"/>
        <end position="731"/>
    </location>
</feature>
<dbReference type="OrthoDB" id="27483at2759"/>
<dbReference type="InterPro" id="IPR006887">
    <property type="entry name" value="P4R3-like_central_dom"/>
</dbReference>
<name>A0A8H7V998_9FUNG</name>
<protein>
    <recommendedName>
        <fullName evidence="8">Serine/threonine-protein phosphatase 4 regulatory subunit 3-like central domain-containing protein</fullName>
    </recommendedName>
</protein>
<feature type="domain" description="Serine/threonine-protein phosphatase 4 regulatory subunit 3-like central" evidence="4">
    <location>
        <begin position="154"/>
        <end position="658"/>
    </location>
</feature>
<evidence type="ECO:0000259" key="5">
    <source>
        <dbReference type="Pfam" id="PF22972"/>
    </source>
</evidence>
<evidence type="ECO:0000313" key="7">
    <source>
        <dbReference type="Proteomes" id="UP000603453"/>
    </source>
</evidence>
<comment type="subcellular location">
    <subcellularLocation>
        <location evidence="1">Nucleus</location>
    </subcellularLocation>
</comment>
<dbReference type="GO" id="GO:0005654">
    <property type="term" value="C:nucleoplasm"/>
    <property type="evidence" value="ECO:0007669"/>
    <property type="project" value="TreeGrafter"/>
</dbReference>
<organism evidence="6 7">
    <name type="scientific">Mucor saturninus</name>
    <dbReference type="NCBI Taxonomy" id="64648"/>
    <lineage>
        <taxon>Eukaryota</taxon>
        <taxon>Fungi</taxon>
        <taxon>Fungi incertae sedis</taxon>
        <taxon>Mucoromycota</taxon>
        <taxon>Mucoromycotina</taxon>
        <taxon>Mucoromycetes</taxon>
        <taxon>Mucorales</taxon>
        <taxon>Mucorineae</taxon>
        <taxon>Mucoraceae</taxon>
        <taxon>Mucor</taxon>
    </lineage>
</organism>
<keyword evidence="7" id="KW-1185">Reference proteome</keyword>
<dbReference type="Proteomes" id="UP000603453">
    <property type="component" value="Unassembled WGS sequence"/>
</dbReference>
<dbReference type="InterPro" id="IPR051137">
    <property type="entry name" value="PP4R3-like"/>
</dbReference>
<evidence type="ECO:0000256" key="2">
    <source>
        <dbReference type="ARBA" id="ARBA00023242"/>
    </source>
</evidence>
<feature type="domain" description="PP4R3 EVH1-like" evidence="5">
    <location>
        <begin position="23"/>
        <end position="118"/>
    </location>
</feature>
<dbReference type="InterPro" id="IPR055236">
    <property type="entry name" value="EVH1_PP4R3"/>
</dbReference>
<sequence>MTEVNEPQIPADDQEIASPTITHRVKFYQLNVDTHWEDKGTGHCTYQKGTDGKPDQIIVRSEEDNSILLTSQVAKRRLYQRQQDTLIVWTEDDNRDLALSFQDPSGCNEMWSCISKKQGPVGSMVTGEPENEDFASRNPTDISLPEPELSNLKEISDVLHNAHSLDDKDKLSAYIMTEGYMDKLMPLFETCEDLEDIADLHLLYNVLEGILALNDQQIVDLALQDEYITNVMGILEYNPKTPGLKAKHREFIQKNGDTKQAVEIKDEVITRKIKLSFRLEYLQSILLHSETSVEGLMGVISNMLYQIHLDIVNYIQNNHLLLSELFSVFKDPETPAEKRDDIIRFFHQLCNLTKTMQTSVRVNTFRSLAPYGFFELMCVTLPHENESFRTTSLNILASFTDLDLASVRSHIMLQSKDTKMLTKPLIEVIVEQAVKDADHGLKVQYFEILRLLLDPNNNPQTGPGNDAMSKQAPETDEFLSLFYDKYTKILFKWIEDLEIKPIGLKGPIEPLEITSDQAQLYLYICEFLMFAVRNHGFRSKYVLLSSDFFLKITQLYRSKYKHVKLAALRFFRTCIALSDEFYNRNLIKHNIFEPTIRVLLDTDGRDCLLNSACLELLEFIRKENIKPLIDHLINQFGSVLDTITYISTCQQLRDKYEENMKATEKTGNNDNVGDKSDAKTNTDDEEEEYFNGSDEEEVVTRAPLVSYDEDDTDDDEDEEAEEDHSQEDDAEENKTTSSTGENINTLKRSSEEANIDNVDSQTPPPSKIQKTKEESNDPAFPSHLVLRKGQDDIDEEDELAKRTSKNNTESPEGSSSPPPFLSRKRKEAEEDEDDELAKRSSRQSSLSPKKMVIKAPIIKKMRTTQ</sequence>
<evidence type="ECO:0000259" key="4">
    <source>
        <dbReference type="Pfam" id="PF04802"/>
    </source>
</evidence>